<accession>A0A423XD46</accession>
<dbReference type="EMBL" id="LKEB01000017">
    <property type="protein sequence ID" value="ROW13899.1"/>
    <property type="molecule type" value="Genomic_DNA"/>
</dbReference>
<dbReference type="AlphaFoldDB" id="A0A423XD46"/>
<dbReference type="Proteomes" id="UP000285146">
    <property type="component" value="Unassembled WGS sequence"/>
</dbReference>
<evidence type="ECO:0000256" key="1">
    <source>
        <dbReference type="SAM" id="MobiDB-lite"/>
    </source>
</evidence>
<sequence length="97" mass="10329">MAAGGDGYHQGATDKKRTGRTILEQGGETTRTEGRPDSYPFLRLRKASISSAALTELVRHDGMRAWTAASLSPADEPNFKRSGNGGGEIPNAQALGW</sequence>
<feature type="region of interest" description="Disordered" evidence="1">
    <location>
        <begin position="1"/>
        <end position="39"/>
    </location>
</feature>
<name>A0A423XD46_9PEZI</name>
<evidence type="ECO:0000313" key="3">
    <source>
        <dbReference type="Proteomes" id="UP000285146"/>
    </source>
</evidence>
<gene>
    <name evidence="2" type="ORF">VPNG_03617</name>
</gene>
<proteinExistence type="predicted"/>
<feature type="region of interest" description="Disordered" evidence="1">
    <location>
        <begin position="69"/>
        <end position="97"/>
    </location>
</feature>
<protein>
    <submittedName>
        <fullName evidence="2">Uncharacterized protein</fullName>
    </submittedName>
</protein>
<comment type="caution">
    <text evidence="2">The sequence shown here is derived from an EMBL/GenBank/DDBJ whole genome shotgun (WGS) entry which is preliminary data.</text>
</comment>
<evidence type="ECO:0000313" key="2">
    <source>
        <dbReference type="EMBL" id="ROW13899.1"/>
    </source>
</evidence>
<dbReference type="InParanoid" id="A0A423XD46"/>
<reference evidence="2 3" key="1">
    <citation type="submission" date="2015-09" db="EMBL/GenBank/DDBJ databases">
        <title>Host preference determinants of Valsa canker pathogens revealed by comparative genomics.</title>
        <authorList>
            <person name="Yin Z."/>
            <person name="Huang L."/>
        </authorList>
    </citation>
    <scope>NUCLEOTIDE SEQUENCE [LARGE SCALE GENOMIC DNA]</scope>
    <source>
        <strain evidence="2 3">SXYLt</strain>
    </source>
</reference>
<keyword evidence="3" id="KW-1185">Reference proteome</keyword>
<organism evidence="2 3">
    <name type="scientific">Cytospora leucostoma</name>
    <dbReference type="NCBI Taxonomy" id="1230097"/>
    <lineage>
        <taxon>Eukaryota</taxon>
        <taxon>Fungi</taxon>
        <taxon>Dikarya</taxon>
        <taxon>Ascomycota</taxon>
        <taxon>Pezizomycotina</taxon>
        <taxon>Sordariomycetes</taxon>
        <taxon>Sordariomycetidae</taxon>
        <taxon>Diaporthales</taxon>
        <taxon>Cytosporaceae</taxon>
        <taxon>Cytospora</taxon>
    </lineage>
</organism>